<evidence type="ECO:0000256" key="4">
    <source>
        <dbReference type="ARBA" id="ARBA00021735"/>
    </source>
</evidence>
<keyword evidence="5" id="KW-0456">Lyase</keyword>
<sequence length="221" mass="23884">MATPITARSFHEDATTSDWRVVADGACAVFRTGSFGDGVRLAQAIAAAVDDAGPHQPDLDLQAGTVTVRLITVIDEYQGLTDRDLDLARRISAVAREQGAGADVSLVQTVQITMDALVSADVMRFWAAVLGYERRADSPDEDLVDPRWRGPGIWFQDMDAPRPQRNRLHIDVWVPPELAEARVAAALAAGGTMVRDKGPTYWTLADAEGNEVDVATVTGRD</sequence>
<evidence type="ECO:0000313" key="7">
    <source>
        <dbReference type="EMBL" id="SDU67629.1"/>
    </source>
</evidence>
<keyword evidence="8" id="KW-1185">Reference proteome</keyword>
<dbReference type="SUPFAM" id="SSF54593">
    <property type="entry name" value="Glyoxalase/Bleomycin resistance protein/Dihydroxybiphenyl dioxygenase"/>
    <property type="match status" value="1"/>
</dbReference>
<comment type="catalytic activity">
    <reaction evidence="1">
        <text>(4aS,6R)-4a-hydroxy-L-erythro-5,6,7,8-tetrahydrobiopterin = (6R)-L-erythro-6,7-dihydrobiopterin + H2O</text>
        <dbReference type="Rhea" id="RHEA:11920"/>
        <dbReference type="ChEBI" id="CHEBI:15377"/>
        <dbReference type="ChEBI" id="CHEBI:15642"/>
        <dbReference type="ChEBI" id="CHEBI:43120"/>
        <dbReference type="EC" id="4.2.1.96"/>
    </reaction>
</comment>
<dbReference type="InterPro" id="IPR036428">
    <property type="entry name" value="PCD_sf"/>
</dbReference>
<dbReference type="EMBL" id="LT629791">
    <property type="protein sequence ID" value="SDU67629.1"/>
    <property type="molecule type" value="Genomic_DNA"/>
</dbReference>
<evidence type="ECO:0000256" key="5">
    <source>
        <dbReference type="ARBA" id="ARBA00023239"/>
    </source>
</evidence>
<accession>A0A1H2KG07</accession>
<dbReference type="AlphaFoldDB" id="A0A1H2KG07"/>
<proteinExistence type="inferred from homology"/>
<dbReference type="Pfam" id="PF18029">
    <property type="entry name" value="Glyoxalase_6"/>
    <property type="match status" value="1"/>
</dbReference>
<name>A0A1H2KG07_9ACTN</name>
<dbReference type="Gene3D" id="3.30.1360.20">
    <property type="entry name" value="Transcriptional coactivator/pterin dehydratase"/>
    <property type="match status" value="1"/>
</dbReference>
<dbReference type="Proteomes" id="UP000182977">
    <property type="component" value="Chromosome I"/>
</dbReference>
<evidence type="ECO:0000259" key="6">
    <source>
        <dbReference type="Pfam" id="PF18029"/>
    </source>
</evidence>
<organism evidence="7 8">
    <name type="scientific">Jiangella alkaliphila</name>
    <dbReference type="NCBI Taxonomy" id="419479"/>
    <lineage>
        <taxon>Bacteria</taxon>
        <taxon>Bacillati</taxon>
        <taxon>Actinomycetota</taxon>
        <taxon>Actinomycetes</taxon>
        <taxon>Jiangellales</taxon>
        <taxon>Jiangellaceae</taxon>
        <taxon>Jiangella</taxon>
    </lineage>
</organism>
<dbReference type="InterPro" id="IPR041581">
    <property type="entry name" value="Glyoxalase_6"/>
</dbReference>
<dbReference type="Pfam" id="PF01329">
    <property type="entry name" value="Pterin_4a"/>
    <property type="match status" value="1"/>
</dbReference>
<dbReference type="OrthoDB" id="15077at2"/>
<evidence type="ECO:0000256" key="1">
    <source>
        <dbReference type="ARBA" id="ARBA00001554"/>
    </source>
</evidence>
<evidence type="ECO:0000256" key="2">
    <source>
        <dbReference type="ARBA" id="ARBA00006472"/>
    </source>
</evidence>
<gene>
    <name evidence="7" type="ORF">SAMN04488563_3792</name>
</gene>
<dbReference type="InterPro" id="IPR029068">
    <property type="entry name" value="Glyas_Bleomycin-R_OHBP_Dase"/>
</dbReference>
<dbReference type="PANTHER" id="PTHR35908:SF1">
    <property type="entry name" value="CONSERVED PROTEIN"/>
    <property type="match status" value="1"/>
</dbReference>
<evidence type="ECO:0000313" key="8">
    <source>
        <dbReference type="Proteomes" id="UP000182977"/>
    </source>
</evidence>
<dbReference type="SUPFAM" id="SSF55248">
    <property type="entry name" value="PCD-like"/>
    <property type="match status" value="1"/>
</dbReference>
<evidence type="ECO:0000256" key="3">
    <source>
        <dbReference type="ARBA" id="ARBA00013252"/>
    </source>
</evidence>
<feature type="domain" description="Glyoxalase-like" evidence="6">
    <location>
        <begin position="111"/>
        <end position="214"/>
    </location>
</feature>
<protein>
    <recommendedName>
        <fullName evidence="4">Putative pterin-4-alpha-carbinolamine dehydratase</fullName>
        <ecNumber evidence="3">4.2.1.96</ecNumber>
    </recommendedName>
</protein>
<dbReference type="InterPro" id="IPR001533">
    <property type="entry name" value="Pterin_deHydtase"/>
</dbReference>
<dbReference type="Gene3D" id="3.10.180.10">
    <property type="entry name" value="2,3-Dihydroxybiphenyl 1,2-Dioxygenase, domain 1"/>
    <property type="match status" value="1"/>
</dbReference>
<dbReference type="GO" id="GO:0006729">
    <property type="term" value="P:tetrahydrobiopterin biosynthetic process"/>
    <property type="evidence" value="ECO:0007669"/>
    <property type="project" value="InterPro"/>
</dbReference>
<comment type="similarity">
    <text evidence="2">Belongs to the pterin-4-alpha-carbinolamine dehydratase family.</text>
</comment>
<dbReference type="PANTHER" id="PTHR35908">
    <property type="entry name" value="HYPOTHETICAL FUSION PROTEIN"/>
    <property type="match status" value="1"/>
</dbReference>
<dbReference type="EC" id="4.2.1.96" evidence="3"/>
<dbReference type="GO" id="GO:0008124">
    <property type="term" value="F:4-alpha-hydroxytetrahydrobiopterin dehydratase activity"/>
    <property type="evidence" value="ECO:0007669"/>
    <property type="project" value="UniProtKB-EC"/>
</dbReference>
<reference evidence="8" key="1">
    <citation type="submission" date="2016-10" db="EMBL/GenBank/DDBJ databases">
        <authorList>
            <person name="Varghese N."/>
            <person name="Submissions S."/>
        </authorList>
    </citation>
    <scope>NUCLEOTIDE SEQUENCE [LARGE SCALE GENOMIC DNA]</scope>
    <source>
        <strain evidence="8">DSM 45079</strain>
    </source>
</reference>
<dbReference type="RefSeq" id="WP_046773121.1">
    <property type="nucleotide sequence ID" value="NZ_LBMC01000112.1"/>
</dbReference>
<dbReference type="STRING" id="419479.SAMN04488563_3792"/>